<dbReference type="InterPro" id="IPR011250">
    <property type="entry name" value="OMP/PagP_B-barrel"/>
</dbReference>
<organism evidence="2 3">
    <name type="scientific">Mucilaginibacter hurinus</name>
    <dbReference type="NCBI Taxonomy" id="2201324"/>
    <lineage>
        <taxon>Bacteria</taxon>
        <taxon>Pseudomonadati</taxon>
        <taxon>Bacteroidota</taxon>
        <taxon>Sphingobacteriia</taxon>
        <taxon>Sphingobacteriales</taxon>
        <taxon>Sphingobacteriaceae</taxon>
        <taxon>Mucilaginibacter</taxon>
    </lineage>
</organism>
<evidence type="ECO:0000313" key="2">
    <source>
        <dbReference type="EMBL" id="RCH54181.1"/>
    </source>
</evidence>
<keyword evidence="1" id="KW-1133">Transmembrane helix</keyword>
<evidence type="ECO:0000313" key="3">
    <source>
        <dbReference type="Proteomes" id="UP000253209"/>
    </source>
</evidence>
<dbReference type="RefSeq" id="WP_114005692.1">
    <property type="nucleotide sequence ID" value="NZ_QGDC01000007.1"/>
</dbReference>
<proteinExistence type="predicted"/>
<name>A0A367GNC8_9SPHI</name>
<accession>A0A367GNC8</accession>
<dbReference type="EMBL" id="QGDC01000007">
    <property type="protein sequence ID" value="RCH54181.1"/>
    <property type="molecule type" value="Genomic_DNA"/>
</dbReference>
<evidence type="ECO:0008006" key="4">
    <source>
        <dbReference type="Google" id="ProtNLM"/>
    </source>
</evidence>
<keyword evidence="1" id="KW-0812">Transmembrane</keyword>
<reference evidence="2 3" key="1">
    <citation type="submission" date="2018-05" db="EMBL/GenBank/DDBJ databases">
        <title>Mucilaginibacter hurinus sp. nov., isolated from briquette warehouse soil.</title>
        <authorList>
            <person name="Choi L."/>
        </authorList>
    </citation>
    <scope>NUCLEOTIDE SEQUENCE [LARGE SCALE GENOMIC DNA]</scope>
    <source>
        <strain evidence="2 3">ZR32</strain>
    </source>
</reference>
<evidence type="ECO:0000256" key="1">
    <source>
        <dbReference type="SAM" id="Phobius"/>
    </source>
</evidence>
<dbReference type="Proteomes" id="UP000253209">
    <property type="component" value="Unassembled WGS sequence"/>
</dbReference>
<gene>
    <name evidence="2" type="ORF">DJ568_12820</name>
</gene>
<dbReference type="Gene3D" id="2.40.160.20">
    <property type="match status" value="1"/>
</dbReference>
<keyword evidence="3" id="KW-1185">Reference proteome</keyword>
<dbReference type="AlphaFoldDB" id="A0A367GNC8"/>
<sequence length="235" mass="25770">MSNNLYCCSKPFLITIIAAMFAGFYHQAYAQSGSPRGINYDGDAWRADGTGGNNLGWGVALNIGYDIPAHNLKETFKATPTYGVSILKTFKAFTFNLSAGYHAYNAKKETVAYFPEDPASPVYLQKPLKVYAFYAGGAYNINLSEMTFYAGANIGAYFTRSVYQQIDGVVRTTVTTTEQNVYFAPKLGLTYPVTEKVGLGVEGKYNFFIPRGQPDQGGLISYSSYAANIVLSYSF</sequence>
<feature type="transmembrane region" description="Helical" evidence="1">
    <location>
        <begin position="12"/>
        <end position="29"/>
    </location>
</feature>
<protein>
    <recommendedName>
        <fullName evidence="4">Outer membrane protein beta-barrel domain-containing protein</fullName>
    </recommendedName>
</protein>
<comment type="caution">
    <text evidence="2">The sequence shown here is derived from an EMBL/GenBank/DDBJ whole genome shotgun (WGS) entry which is preliminary data.</text>
</comment>
<dbReference type="SUPFAM" id="SSF56925">
    <property type="entry name" value="OMPA-like"/>
    <property type="match status" value="1"/>
</dbReference>
<keyword evidence="1" id="KW-0472">Membrane</keyword>
<dbReference type="OrthoDB" id="799244at2"/>